<dbReference type="GO" id="GO:0140662">
    <property type="term" value="F:ATP-dependent protein folding chaperone"/>
    <property type="evidence" value="ECO:0007669"/>
    <property type="project" value="InterPro"/>
</dbReference>
<protein>
    <submittedName>
        <fullName evidence="5">Uncharacterized protein</fullName>
    </submittedName>
</protein>
<evidence type="ECO:0000256" key="2">
    <source>
        <dbReference type="ARBA" id="ARBA00022741"/>
    </source>
</evidence>
<sequence length="624" mass="70677">MVYIGIDLGTTYSCVAIFDNGRPITLFNDDGKHTVPSIVAYGEEEILVGNPALIYNTDLSNILYDSKRLIGWGIVHDLPLAEDRQLWTFNVDTRNKIAGYILHKGTPREKFVTPEEVSAEILKKLKLTAETYLGQEVRDVVVTIPAFFQAEQIAATKRAVELAGLNLRCLLEEPSAAAIAYNKKRKLDDSSILIFDFGGGTLDISILDIKNGNLSVKAVSGDAHLGGQDLDSKIMRYVIDTFAKSFNFDICDRPRLIKRLRTECRKAKESLSSVNGPINIHMDIKDELEVNVELTRERFQELCHENFQRTIYYVLRAISSAGLKVTQIDHVILVGGSTKIPLVQKLLGERFGEGKLKFDINPNEAVAHGAAILAHTLQKYESMPLINLTLNETASNVPNSFEMEILARKLKDHEILFYLNTNESGGTEGTVRIFNSQNCTVEKFMKLCSDQWAYEAAIASDKIFYVCFIQNIFEIIDLKDRQKMKGPDLLEWRKWASIAYFKEKLYYICGRNSHIGNYREDVHNCSNRVDVLINGNWQKGPKFPIQVTCAKHIICDGKLYGLLKLFNKNWLEILVIDDAFSRKIFRLSNDEELWQEVGEIREKRSYTGITSLNGKIYLTGGCDK</sequence>
<dbReference type="GO" id="GO:0005524">
    <property type="term" value="F:ATP binding"/>
    <property type="evidence" value="ECO:0007669"/>
    <property type="project" value="UniProtKB-KW"/>
</dbReference>
<proteinExistence type="inferred from homology"/>
<dbReference type="SUPFAM" id="SSF53067">
    <property type="entry name" value="Actin-like ATPase domain"/>
    <property type="match status" value="2"/>
</dbReference>
<evidence type="ECO:0000256" key="3">
    <source>
        <dbReference type="ARBA" id="ARBA00022840"/>
    </source>
</evidence>
<name>A0A2A2J3F6_9BILA</name>
<evidence type="ECO:0000256" key="4">
    <source>
        <dbReference type="RuleBase" id="RU003322"/>
    </source>
</evidence>
<dbReference type="InterPro" id="IPR013126">
    <property type="entry name" value="Hsp_70_fam"/>
</dbReference>
<dbReference type="SUPFAM" id="SSF117281">
    <property type="entry name" value="Kelch motif"/>
    <property type="match status" value="1"/>
</dbReference>
<keyword evidence="6" id="KW-1185">Reference proteome</keyword>
<accession>A0A2A2J3F6</accession>
<dbReference type="Gene3D" id="2.120.10.80">
    <property type="entry name" value="Kelch-type beta propeller"/>
    <property type="match status" value="1"/>
</dbReference>
<dbReference type="PROSITE" id="PS01036">
    <property type="entry name" value="HSP70_3"/>
    <property type="match status" value="1"/>
</dbReference>
<comment type="caution">
    <text evidence="5">The sequence shown here is derived from an EMBL/GenBank/DDBJ whole genome shotgun (WGS) entry which is preliminary data.</text>
</comment>
<dbReference type="Gene3D" id="3.30.420.40">
    <property type="match status" value="2"/>
</dbReference>
<reference evidence="5 6" key="1">
    <citation type="journal article" date="2017" name="Curr. Biol.">
        <title>Genome architecture and evolution of a unichromosomal asexual nematode.</title>
        <authorList>
            <person name="Fradin H."/>
            <person name="Zegar C."/>
            <person name="Gutwein M."/>
            <person name="Lucas J."/>
            <person name="Kovtun M."/>
            <person name="Corcoran D."/>
            <person name="Baugh L.R."/>
            <person name="Kiontke K."/>
            <person name="Gunsalus K."/>
            <person name="Fitch D.H."/>
            <person name="Piano F."/>
        </authorList>
    </citation>
    <scope>NUCLEOTIDE SEQUENCE [LARGE SCALE GENOMIC DNA]</scope>
    <source>
        <strain evidence="5">PF1309</strain>
    </source>
</reference>
<dbReference type="PRINTS" id="PR00301">
    <property type="entry name" value="HEATSHOCK70"/>
</dbReference>
<dbReference type="OrthoDB" id="6718630at2759"/>
<dbReference type="Gene3D" id="3.90.640.10">
    <property type="entry name" value="Actin, Chain A, domain 4"/>
    <property type="match status" value="1"/>
</dbReference>
<evidence type="ECO:0000313" key="5">
    <source>
        <dbReference type="EMBL" id="PAV56328.1"/>
    </source>
</evidence>
<dbReference type="InterPro" id="IPR018181">
    <property type="entry name" value="Heat_shock_70_CS"/>
</dbReference>
<dbReference type="CDD" id="cd24028">
    <property type="entry name" value="ASKHA_NBD_HSP70_HSPA1-like"/>
    <property type="match status" value="1"/>
</dbReference>
<dbReference type="EMBL" id="LIAE01010708">
    <property type="protein sequence ID" value="PAV56328.1"/>
    <property type="molecule type" value="Genomic_DNA"/>
</dbReference>
<dbReference type="Gene3D" id="3.30.30.30">
    <property type="match status" value="1"/>
</dbReference>
<dbReference type="PROSITE" id="PS00329">
    <property type="entry name" value="HSP70_2"/>
    <property type="match status" value="1"/>
</dbReference>
<evidence type="ECO:0000256" key="1">
    <source>
        <dbReference type="ARBA" id="ARBA00007381"/>
    </source>
</evidence>
<comment type="similarity">
    <text evidence="1 4">Belongs to the heat shock protein 70 family.</text>
</comment>
<dbReference type="STRING" id="2018661.A0A2A2J3F6"/>
<dbReference type="InterPro" id="IPR043129">
    <property type="entry name" value="ATPase_NBD"/>
</dbReference>
<dbReference type="Pfam" id="PF00012">
    <property type="entry name" value="HSP70"/>
    <property type="match status" value="1"/>
</dbReference>
<dbReference type="PANTHER" id="PTHR19375">
    <property type="entry name" value="HEAT SHOCK PROTEIN 70KDA"/>
    <property type="match status" value="1"/>
</dbReference>
<dbReference type="InterPro" id="IPR015915">
    <property type="entry name" value="Kelch-typ_b-propeller"/>
</dbReference>
<dbReference type="GO" id="GO:0006950">
    <property type="term" value="P:response to stress"/>
    <property type="evidence" value="ECO:0007669"/>
    <property type="project" value="UniProtKB-ARBA"/>
</dbReference>
<keyword evidence="2 4" id="KW-0547">Nucleotide-binding</keyword>
<dbReference type="FunFam" id="3.90.640.10:FF:000003">
    <property type="entry name" value="Molecular chaperone DnaK"/>
    <property type="match status" value="1"/>
</dbReference>
<organism evidence="5 6">
    <name type="scientific">Diploscapter pachys</name>
    <dbReference type="NCBI Taxonomy" id="2018661"/>
    <lineage>
        <taxon>Eukaryota</taxon>
        <taxon>Metazoa</taxon>
        <taxon>Ecdysozoa</taxon>
        <taxon>Nematoda</taxon>
        <taxon>Chromadorea</taxon>
        <taxon>Rhabditida</taxon>
        <taxon>Rhabditina</taxon>
        <taxon>Rhabditomorpha</taxon>
        <taxon>Rhabditoidea</taxon>
        <taxon>Rhabditidae</taxon>
        <taxon>Diploscapter</taxon>
    </lineage>
</organism>
<keyword evidence="3 4" id="KW-0067">ATP-binding</keyword>
<dbReference type="PROSITE" id="PS00297">
    <property type="entry name" value="HSP70_1"/>
    <property type="match status" value="1"/>
</dbReference>
<gene>
    <name evidence="5" type="ORF">WR25_19419</name>
</gene>
<dbReference type="Proteomes" id="UP000218231">
    <property type="component" value="Unassembled WGS sequence"/>
</dbReference>
<dbReference type="AlphaFoldDB" id="A0A2A2J3F6"/>
<evidence type="ECO:0000313" key="6">
    <source>
        <dbReference type="Proteomes" id="UP000218231"/>
    </source>
</evidence>